<evidence type="ECO:0000313" key="2">
    <source>
        <dbReference type="EMBL" id="KAJ5096072.1"/>
    </source>
</evidence>
<accession>A0A9W9F9F8</accession>
<feature type="compositionally biased region" description="Basic and acidic residues" evidence="1">
    <location>
        <begin position="23"/>
        <end position="39"/>
    </location>
</feature>
<gene>
    <name evidence="2" type="ORF">NUU61_005428</name>
</gene>
<evidence type="ECO:0000313" key="3">
    <source>
        <dbReference type="Proteomes" id="UP001141434"/>
    </source>
</evidence>
<organism evidence="2 3">
    <name type="scientific">Penicillium alfredii</name>
    <dbReference type="NCBI Taxonomy" id="1506179"/>
    <lineage>
        <taxon>Eukaryota</taxon>
        <taxon>Fungi</taxon>
        <taxon>Dikarya</taxon>
        <taxon>Ascomycota</taxon>
        <taxon>Pezizomycotina</taxon>
        <taxon>Eurotiomycetes</taxon>
        <taxon>Eurotiomycetidae</taxon>
        <taxon>Eurotiales</taxon>
        <taxon>Aspergillaceae</taxon>
        <taxon>Penicillium</taxon>
    </lineage>
</organism>
<keyword evidence="3" id="KW-1185">Reference proteome</keyword>
<feature type="compositionally biased region" description="Polar residues" evidence="1">
    <location>
        <begin position="66"/>
        <end position="82"/>
    </location>
</feature>
<dbReference type="OrthoDB" id="4352489at2759"/>
<dbReference type="EMBL" id="JAPMSZ010000007">
    <property type="protein sequence ID" value="KAJ5096072.1"/>
    <property type="molecule type" value="Genomic_DNA"/>
</dbReference>
<reference evidence="2" key="1">
    <citation type="submission" date="2022-11" db="EMBL/GenBank/DDBJ databases">
        <authorList>
            <person name="Petersen C."/>
        </authorList>
    </citation>
    <scope>NUCLEOTIDE SEQUENCE</scope>
    <source>
        <strain evidence="2">IBT 34128</strain>
    </source>
</reference>
<sequence length="82" mass="9457">MPSRSASPFRSTDLQSGLEVESDDQKQNRQPKNKPDHSRITTRGAPARHSRRERSEYRSWDRASDKSSVGRTGSKYRSQSRH</sequence>
<name>A0A9W9F9F8_9EURO</name>
<proteinExistence type="predicted"/>
<feature type="compositionally biased region" description="Basic and acidic residues" evidence="1">
    <location>
        <begin position="53"/>
        <end position="65"/>
    </location>
</feature>
<evidence type="ECO:0000256" key="1">
    <source>
        <dbReference type="SAM" id="MobiDB-lite"/>
    </source>
</evidence>
<dbReference type="GeneID" id="81395178"/>
<reference evidence="2" key="2">
    <citation type="journal article" date="2023" name="IMA Fungus">
        <title>Comparative genomic study of the Penicillium genus elucidates a diverse pangenome and 15 lateral gene transfer events.</title>
        <authorList>
            <person name="Petersen C."/>
            <person name="Sorensen T."/>
            <person name="Nielsen M.R."/>
            <person name="Sondergaard T.E."/>
            <person name="Sorensen J.L."/>
            <person name="Fitzpatrick D.A."/>
            <person name="Frisvad J.C."/>
            <person name="Nielsen K.L."/>
        </authorList>
    </citation>
    <scope>NUCLEOTIDE SEQUENCE</scope>
    <source>
        <strain evidence="2">IBT 34128</strain>
    </source>
</reference>
<feature type="compositionally biased region" description="Polar residues" evidence="1">
    <location>
        <begin position="1"/>
        <end position="15"/>
    </location>
</feature>
<protein>
    <submittedName>
        <fullName evidence="2">Uncharacterized protein</fullName>
    </submittedName>
</protein>
<dbReference type="Proteomes" id="UP001141434">
    <property type="component" value="Unassembled WGS sequence"/>
</dbReference>
<dbReference type="AlphaFoldDB" id="A0A9W9F9F8"/>
<comment type="caution">
    <text evidence="2">The sequence shown here is derived from an EMBL/GenBank/DDBJ whole genome shotgun (WGS) entry which is preliminary data.</text>
</comment>
<dbReference type="RefSeq" id="XP_056511623.1">
    <property type="nucleotide sequence ID" value="XM_056656010.1"/>
</dbReference>
<feature type="region of interest" description="Disordered" evidence="1">
    <location>
        <begin position="1"/>
        <end position="82"/>
    </location>
</feature>